<dbReference type="PANTHER" id="PTHR35849:SF1">
    <property type="entry name" value="INTERMEMBRANE PHOSPHOLIPID TRANSPORT SYSTEM BINDING PROTEIN MLAB"/>
    <property type="match status" value="1"/>
</dbReference>
<dbReference type="InterPro" id="IPR052746">
    <property type="entry name" value="MlaB_ABC_Transporter"/>
</dbReference>
<name>A0A6G9IF95_9GAMM</name>
<dbReference type="EMBL" id="CP050253">
    <property type="protein sequence ID" value="QIQ22497.1"/>
    <property type="molecule type" value="Genomic_DNA"/>
</dbReference>
<organism evidence="2 3">
    <name type="scientific">Zophobihabitans entericus</name>
    <dbReference type="NCBI Taxonomy" id="1635327"/>
    <lineage>
        <taxon>Bacteria</taxon>
        <taxon>Pseudomonadati</taxon>
        <taxon>Pseudomonadota</taxon>
        <taxon>Gammaproteobacteria</taxon>
        <taxon>Orbales</taxon>
        <taxon>Orbaceae</taxon>
        <taxon>Zophobihabitans</taxon>
    </lineage>
</organism>
<dbReference type="FunCoup" id="A0A6G9IF95">
    <property type="interactions" value="105"/>
</dbReference>
<feature type="domain" description="STAS" evidence="1">
    <location>
        <begin position="41"/>
        <end position="91"/>
    </location>
</feature>
<dbReference type="AlphaFoldDB" id="A0A6G9IF95"/>
<dbReference type="PROSITE" id="PS50801">
    <property type="entry name" value="STAS"/>
    <property type="match status" value="1"/>
</dbReference>
<dbReference type="PANTHER" id="PTHR35849">
    <property type="entry name" value="BLR2341 PROTEIN"/>
    <property type="match status" value="1"/>
</dbReference>
<reference evidence="2 3" key="1">
    <citation type="submission" date="2020-03" db="EMBL/GenBank/DDBJ databases">
        <title>Complete genome sequence of Orbus sp. IPMB12 (BCRC 80908).</title>
        <authorList>
            <person name="Lo W.-S."/>
            <person name="Chang T.-H."/>
            <person name="Kuo C.-H."/>
        </authorList>
    </citation>
    <scope>NUCLEOTIDE SEQUENCE [LARGE SCALE GENOMIC DNA]</scope>
    <source>
        <strain evidence="2 3">IPMB12</strain>
    </source>
</reference>
<gene>
    <name evidence="2" type="ORF">IPMB12_11485</name>
</gene>
<accession>A0A6G9IF95</accession>
<protein>
    <submittedName>
        <fullName evidence="2">STAS domain-containing protein</fullName>
    </submittedName>
</protein>
<dbReference type="InterPro" id="IPR002645">
    <property type="entry name" value="STAS_dom"/>
</dbReference>
<proteinExistence type="predicted"/>
<dbReference type="InterPro" id="IPR036513">
    <property type="entry name" value="STAS_dom_sf"/>
</dbReference>
<keyword evidence="3" id="KW-1185">Reference proteome</keyword>
<dbReference type="Proteomes" id="UP000501168">
    <property type="component" value="Chromosome"/>
</dbReference>
<evidence type="ECO:0000313" key="3">
    <source>
        <dbReference type="Proteomes" id="UP000501168"/>
    </source>
</evidence>
<dbReference type="InterPro" id="IPR058548">
    <property type="entry name" value="MlaB-like_STAS"/>
</dbReference>
<dbReference type="Pfam" id="PF13466">
    <property type="entry name" value="STAS_2"/>
    <property type="match status" value="1"/>
</dbReference>
<dbReference type="SUPFAM" id="SSF52091">
    <property type="entry name" value="SpoIIaa-like"/>
    <property type="match status" value="1"/>
</dbReference>
<evidence type="ECO:0000259" key="1">
    <source>
        <dbReference type="PROSITE" id="PS50801"/>
    </source>
</evidence>
<dbReference type="Gene3D" id="3.30.750.24">
    <property type="entry name" value="STAS domain"/>
    <property type="match status" value="1"/>
</dbReference>
<evidence type="ECO:0000313" key="2">
    <source>
        <dbReference type="EMBL" id="QIQ22497.1"/>
    </source>
</evidence>
<dbReference type="KEGG" id="orb:IPMB12_11485"/>
<sequence length="91" mass="10165">MSQSVQWQKQQQTLVLSGVLDRNTLNTIWQETDIAQNMQSIDVSALTRVDSAGLALLAYYCTHHDIALRGVSSQLSTLIELYNLSTVIKVQ</sequence>
<dbReference type="InParanoid" id="A0A6G9IF95"/>